<feature type="region of interest" description="Disordered" evidence="1">
    <location>
        <begin position="1"/>
        <end position="23"/>
    </location>
</feature>
<feature type="domain" description="Hemerythrin-like" evidence="2">
    <location>
        <begin position="30"/>
        <end position="140"/>
    </location>
</feature>
<comment type="caution">
    <text evidence="3">The sequence shown here is derived from an EMBL/GenBank/DDBJ whole genome shotgun (WGS) entry which is preliminary data.</text>
</comment>
<reference evidence="3 4" key="1">
    <citation type="submission" date="2019-07" db="EMBL/GenBank/DDBJ databases">
        <title>Georgenia wutianyii sp. nov. and Georgenia *** sp. nov. isolated from plateau pika (Ochotona curzoniae) in the Qinghai-Tibet plateau of China.</title>
        <authorList>
            <person name="Tian Z."/>
        </authorList>
    </citation>
    <scope>NUCLEOTIDE SEQUENCE [LARGE SCALE GENOMIC DNA]</scope>
    <source>
        <strain evidence="3 4">Z446</strain>
    </source>
</reference>
<accession>A0A552WSG9</accession>
<proteinExistence type="predicted"/>
<gene>
    <name evidence="3" type="ORF">FJ693_08395</name>
</gene>
<dbReference type="RefSeq" id="WP_143418082.1">
    <property type="nucleotide sequence ID" value="NZ_VJXR01000019.1"/>
</dbReference>
<dbReference type="Proteomes" id="UP000318693">
    <property type="component" value="Unassembled WGS sequence"/>
</dbReference>
<dbReference type="InterPro" id="IPR012312">
    <property type="entry name" value="Hemerythrin-like"/>
</dbReference>
<protein>
    <recommendedName>
        <fullName evidence="2">Hemerythrin-like domain-containing protein</fullName>
    </recommendedName>
</protein>
<evidence type="ECO:0000313" key="3">
    <source>
        <dbReference type="EMBL" id="TRW45667.1"/>
    </source>
</evidence>
<name>A0A552WSG9_9MICO</name>
<keyword evidence="4" id="KW-1185">Reference proteome</keyword>
<evidence type="ECO:0000313" key="4">
    <source>
        <dbReference type="Proteomes" id="UP000318693"/>
    </source>
</evidence>
<sequence>MYPRGAGSPQSPTEGRHAELSSRLTEHAHALIEAVARATDTAPRAPSIEHVVAMRRELSEYLNGEFLAQLRTEEEVLYNFARGAGQGTLVASMEVDHRALLREVEQVDRAEGPLGAALAARAVLLLFALRIEKEEKVLLPGLIQAGIDAALVLGRPHHMLGTVPST</sequence>
<feature type="compositionally biased region" description="Basic and acidic residues" evidence="1">
    <location>
        <begin position="14"/>
        <end position="23"/>
    </location>
</feature>
<evidence type="ECO:0000259" key="2">
    <source>
        <dbReference type="Pfam" id="PF01814"/>
    </source>
</evidence>
<dbReference type="AlphaFoldDB" id="A0A552WSG9"/>
<dbReference type="EMBL" id="VJXR01000019">
    <property type="protein sequence ID" value="TRW45667.1"/>
    <property type="molecule type" value="Genomic_DNA"/>
</dbReference>
<dbReference type="Pfam" id="PF01814">
    <property type="entry name" value="Hemerythrin"/>
    <property type="match status" value="1"/>
</dbReference>
<evidence type="ECO:0000256" key="1">
    <source>
        <dbReference type="SAM" id="MobiDB-lite"/>
    </source>
</evidence>
<organism evidence="3 4">
    <name type="scientific">Georgenia yuyongxinii</name>
    <dbReference type="NCBI Taxonomy" id="2589797"/>
    <lineage>
        <taxon>Bacteria</taxon>
        <taxon>Bacillati</taxon>
        <taxon>Actinomycetota</taxon>
        <taxon>Actinomycetes</taxon>
        <taxon>Micrococcales</taxon>
        <taxon>Bogoriellaceae</taxon>
        <taxon>Georgenia</taxon>
    </lineage>
</organism>